<dbReference type="FunFam" id="1.10.10.10:FF:000056">
    <property type="entry name" value="IclR family transcriptional regulator"/>
    <property type="match status" value="1"/>
</dbReference>
<dbReference type="STRING" id="1123291.SAMN04490355_100445"/>
<dbReference type="PROSITE" id="PS51077">
    <property type="entry name" value="HTH_ICLR"/>
    <property type="match status" value="1"/>
</dbReference>
<keyword evidence="1" id="KW-0805">Transcription regulation</keyword>
<feature type="domain" description="HTH iclR-type" evidence="6">
    <location>
        <begin position="33"/>
        <end position="95"/>
    </location>
</feature>
<dbReference type="InterPro" id="IPR050707">
    <property type="entry name" value="HTH_MetabolicPath_Reg"/>
</dbReference>
<dbReference type="AlphaFoldDB" id="A0A1I4HLT3"/>
<evidence type="ECO:0000259" key="6">
    <source>
        <dbReference type="PROSITE" id="PS51077"/>
    </source>
</evidence>
<dbReference type="InterPro" id="IPR036388">
    <property type="entry name" value="WH-like_DNA-bd_sf"/>
</dbReference>
<dbReference type="Gene3D" id="3.30.450.40">
    <property type="match status" value="1"/>
</dbReference>
<proteinExistence type="predicted"/>
<dbReference type="InterPro" id="IPR014757">
    <property type="entry name" value="Tscrpt_reg_IclR_C"/>
</dbReference>
<organism evidence="8 9">
    <name type="scientific">Pelosinus propionicus DSM 13327</name>
    <dbReference type="NCBI Taxonomy" id="1123291"/>
    <lineage>
        <taxon>Bacteria</taxon>
        <taxon>Bacillati</taxon>
        <taxon>Bacillota</taxon>
        <taxon>Negativicutes</taxon>
        <taxon>Selenomonadales</taxon>
        <taxon>Sporomusaceae</taxon>
        <taxon>Pelosinus</taxon>
    </lineage>
</organism>
<keyword evidence="2 8" id="KW-0238">DNA-binding</keyword>
<name>A0A1I4HLT3_9FIRM</name>
<dbReference type="Gene3D" id="1.10.10.10">
    <property type="entry name" value="Winged helix-like DNA-binding domain superfamily/Winged helix DNA-binding domain"/>
    <property type="match status" value="1"/>
</dbReference>
<feature type="domain" description="IclR-ED" evidence="7">
    <location>
        <begin position="96"/>
        <end position="277"/>
    </location>
</feature>
<evidence type="ECO:0000256" key="5">
    <source>
        <dbReference type="ARBA" id="ARBA00070406"/>
    </source>
</evidence>
<evidence type="ECO:0000259" key="7">
    <source>
        <dbReference type="PROSITE" id="PS51078"/>
    </source>
</evidence>
<sequence length="279" mass="31088">MSKKIKTTFYNIELKEGNILMTNKQLGEGEKHIQSVFRALKILECVAEHGNLISLTEISKNLELSKSTAHGLIATLERYGYMQQDSVTGKYSLGLRIFELGQAYVSNLDLREIALPDLRELSLHYQETVHLAVLSGEDVVYIDKVDGSRSIGIRSRIGGRNPAYCTGVGKVLLSGLSERQIEEMYTNRELQKFTENTVVDLCPLIDQIRQTRELGYGFDMEEIELGLGCVAAPVKDSQGIIIAAISLSGPSSRLLNMEEIAKDVVRTAKKISMRLGYKE</sequence>
<keyword evidence="9" id="KW-1185">Reference proteome</keyword>
<dbReference type="GO" id="GO:0003700">
    <property type="term" value="F:DNA-binding transcription factor activity"/>
    <property type="evidence" value="ECO:0007669"/>
    <property type="project" value="TreeGrafter"/>
</dbReference>
<dbReference type="SUPFAM" id="SSF55781">
    <property type="entry name" value="GAF domain-like"/>
    <property type="match status" value="1"/>
</dbReference>
<dbReference type="PROSITE" id="PS51078">
    <property type="entry name" value="ICLR_ED"/>
    <property type="match status" value="1"/>
</dbReference>
<dbReference type="PANTHER" id="PTHR30136">
    <property type="entry name" value="HELIX-TURN-HELIX TRANSCRIPTIONAL REGULATOR, ICLR FAMILY"/>
    <property type="match status" value="1"/>
</dbReference>
<dbReference type="InterPro" id="IPR036390">
    <property type="entry name" value="WH_DNA-bd_sf"/>
</dbReference>
<dbReference type="SMART" id="SM00346">
    <property type="entry name" value="HTH_ICLR"/>
    <property type="match status" value="1"/>
</dbReference>
<dbReference type="GO" id="GO:0045892">
    <property type="term" value="P:negative regulation of DNA-templated transcription"/>
    <property type="evidence" value="ECO:0007669"/>
    <property type="project" value="TreeGrafter"/>
</dbReference>
<gene>
    <name evidence="8" type="ORF">SAMN04490355_100445</name>
</gene>
<comment type="function">
    <text evidence="4">May be an activator protein for the gylABX operon.</text>
</comment>
<evidence type="ECO:0000256" key="4">
    <source>
        <dbReference type="ARBA" id="ARBA00058938"/>
    </source>
</evidence>
<reference evidence="9" key="1">
    <citation type="submission" date="2016-10" db="EMBL/GenBank/DDBJ databases">
        <authorList>
            <person name="Varghese N."/>
            <person name="Submissions S."/>
        </authorList>
    </citation>
    <scope>NUCLEOTIDE SEQUENCE [LARGE SCALE GENOMIC DNA]</scope>
    <source>
        <strain evidence="9">DSM 13327</strain>
    </source>
</reference>
<dbReference type="Pfam" id="PF09339">
    <property type="entry name" value="HTH_IclR"/>
    <property type="match status" value="1"/>
</dbReference>
<dbReference type="SUPFAM" id="SSF46785">
    <property type="entry name" value="Winged helix' DNA-binding domain"/>
    <property type="match status" value="1"/>
</dbReference>
<keyword evidence="3" id="KW-0804">Transcription</keyword>
<dbReference type="GO" id="GO:0003677">
    <property type="term" value="F:DNA binding"/>
    <property type="evidence" value="ECO:0007669"/>
    <property type="project" value="UniProtKB-KW"/>
</dbReference>
<evidence type="ECO:0000313" key="8">
    <source>
        <dbReference type="EMBL" id="SFL42471.1"/>
    </source>
</evidence>
<dbReference type="PANTHER" id="PTHR30136:SF24">
    <property type="entry name" value="HTH-TYPE TRANSCRIPTIONAL REPRESSOR ALLR"/>
    <property type="match status" value="1"/>
</dbReference>
<dbReference type="EMBL" id="FOTS01000004">
    <property type="protein sequence ID" value="SFL42471.1"/>
    <property type="molecule type" value="Genomic_DNA"/>
</dbReference>
<protein>
    <recommendedName>
        <fullName evidence="5">Glycerol operon regulatory protein</fullName>
    </recommendedName>
</protein>
<dbReference type="Proteomes" id="UP000199520">
    <property type="component" value="Unassembled WGS sequence"/>
</dbReference>
<evidence type="ECO:0000256" key="2">
    <source>
        <dbReference type="ARBA" id="ARBA00023125"/>
    </source>
</evidence>
<dbReference type="InterPro" id="IPR029016">
    <property type="entry name" value="GAF-like_dom_sf"/>
</dbReference>
<dbReference type="InterPro" id="IPR005471">
    <property type="entry name" value="Tscrpt_reg_IclR_N"/>
</dbReference>
<dbReference type="Pfam" id="PF01614">
    <property type="entry name" value="IclR_C"/>
    <property type="match status" value="1"/>
</dbReference>
<evidence type="ECO:0000256" key="3">
    <source>
        <dbReference type="ARBA" id="ARBA00023163"/>
    </source>
</evidence>
<accession>A0A1I4HLT3</accession>
<evidence type="ECO:0000313" key="9">
    <source>
        <dbReference type="Proteomes" id="UP000199520"/>
    </source>
</evidence>
<evidence type="ECO:0000256" key="1">
    <source>
        <dbReference type="ARBA" id="ARBA00023015"/>
    </source>
</evidence>